<dbReference type="Gene3D" id="3.10.260.20">
    <property type="entry name" value="Ski"/>
    <property type="match status" value="1"/>
</dbReference>
<dbReference type="Gene3D" id="3.10.390.10">
    <property type="entry name" value="SAND domain-like"/>
    <property type="match status" value="1"/>
</dbReference>
<feature type="region of interest" description="Disordered" evidence="4">
    <location>
        <begin position="303"/>
        <end position="349"/>
    </location>
</feature>
<evidence type="ECO:0000256" key="1">
    <source>
        <dbReference type="ARBA" id="ARBA00009513"/>
    </source>
</evidence>
<feature type="compositionally biased region" description="Low complexity" evidence="4">
    <location>
        <begin position="701"/>
        <end position="716"/>
    </location>
</feature>
<dbReference type="GO" id="GO:0005737">
    <property type="term" value="C:cytoplasm"/>
    <property type="evidence" value="ECO:0007669"/>
    <property type="project" value="TreeGrafter"/>
</dbReference>
<dbReference type="InterPro" id="IPR009061">
    <property type="entry name" value="DNA-bd_dom_put_sf"/>
</dbReference>
<sequence>METVSRSSFQPHPGLQKTLEQFHLSSMSSLGGPAAFSARWAQEMYKKDNGKDPAEPVLHLPPIQPPPVMPGPFFMPSDRSTERCETILEGETISCFVVGGEKRLCLPQILNSVLRDFSLQQINSVCDELHIYCSRCTADQLEILKVMGILPFSAPSCGLITKTDAERLCNALLYGGTYPPHCKKEFSSTIELELTEKSFKVYHECFGKCKGLLVPELYSNPSAACIQCLDCRLMYPPHKFVVHSHKSLENRTCHWGFDSANWRSYILLSQDYTGKEEKARLGQLLDEMKEKFDYNNKYKRKAPRVLSDPPASKKPKIDDSASQSPASSEKEKQSSWLRSLSSSSNKSIGCVHPRQRLSAFRPWSPAVSANEKELSTHLPALIRDSFYSYKSFENAVAPNVALAPPAQQKIVSNPPCATVVSRSSEPLSSTVQPRKRKLAAENTTVPEAAATAAATVTAPEEDKESEAEIEVETREEFTSSLSSLSSPSFTSSSSAKDMSSPGMQAPVTVNSSYEVATHSDSHSSGLEAELEHLRQALDSGLDTKEAKEKFLHEVVKMRVKQEEKLNAALQAKRSLHQELEFLRVAKKEKLREATEAKRNLRKEIERLRAENEKKMKEANESRVRLKRELEQARQIRVCDKGCEAGRLRAKYSAQIEDLQVKLQHAEADREQLRADLMHEREAREHLEKVVKELQEQLWPKSSSQSSSETTTSSLEN</sequence>
<feature type="non-terminal residue" evidence="6">
    <location>
        <position position="716"/>
    </location>
</feature>
<evidence type="ECO:0000256" key="4">
    <source>
        <dbReference type="SAM" id="MobiDB-lite"/>
    </source>
</evidence>
<dbReference type="FunFam" id="3.10.260.20:FF:000002">
    <property type="entry name" value="SKI-like oncogene a"/>
    <property type="match status" value="1"/>
</dbReference>
<dbReference type="Proteomes" id="UP000557230">
    <property type="component" value="Unassembled WGS sequence"/>
</dbReference>
<dbReference type="AlphaFoldDB" id="A0A7L1GMS9"/>
<dbReference type="PANTHER" id="PTHR10005">
    <property type="entry name" value="SKI ONCOGENE-RELATED"/>
    <property type="match status" value="1"/>
</dbReference>
<evidence type="ECO:0000256" key="3">
    <source>
        <dbReference type="ARBA" id="ARBA00032146"/>
    </source>
</evidence>
<feature type="compositionally biased region" description="Low complexity" evidence="4">
    <location>
        <begin position="334"/>
        <end position="347"/>
    </location>
</feature>
<accession>A0A7L1GMS9</accession>
<dbReference type="InterPro" id="IPR014890">
    <property type="entry name" value="c-SKI_SMAD4-bd_dom"/>
</dbReference>
<feature type="compositionally biased region" description="Low complexity" evidence="4">
    <location>
        <begin position="440"/>
        <end position="458"/>
    </location>
</feature>
<name>A0A7L1GMS9_9PICI</name>
<dbReference type="GO" id="GO:0005667">
    <property type="term" value="C:transcription regulator complex"/>
    <property type="evidence" value="ECO:0007669"/>
    <property type="project" value="TreeGrafter"/>
</dbReference>
<dbReference type="GO" id="GO:0046332">
    <property type="term" value="F:SMAD binding"/>
    <property type="evidence" value="ECO:0007669"/>
    <property type="project" value="InterPro"/>
</dbReference>
<keyword evidence="7" id="KW-1185">Reference proteome</keyword>
<feature type="non-terminal residue" evidence="6">
    <location>
        <position position="1"/>
    </location>
</feature>
<feature type="region of interest" description="Disordered" evidence="4">
    <location>
        <begin position="421"/>
        <end position="506"/>
    </location>
</feature>
<feature type="region of interest" description="Disordered" evidence="4">
    <location>
        <begin position="694"/>
        <end position="716"/>
    </location>
</feature>
<dbReference type="GO" id="GO:0005634">
    <property type="term" value="C:nucleus"/>
    <property type="evidence" value="ECO:0007669"/>
    <property type="project" value="TreeGrafter"/>
</dbReference>
<dbReference type="EMBL" id="VXBD01009545">
    <property type="protein sequence ID" value="NXN14419.1"/>
    <property type="molecule type" value="Genomic_DNA"/>
</dbReference>
<dbReference type="PANTHER" id="PTHR10005:SF15">
    <property type="entry name" value="SKI ONCOGENE"/>
    <property type="match status" value="1"/>
</dbReference>
<dbReference type="GO" id="GO:0000978">
    <property type="term" value="F:RNA polymerase II cis-regulatory region sequence-specific DNA binding"/>
    <property type="evidence" value="ECO:0007669"/>
    <property type="project" value="TreeGrafter"/>
</dbReference>
<gene>
    <name evidence="6" type="primary">Ski</name>
    <name evidence="6" type="ORF">INDMAC_R10546</name>
</gene>
<dbReference type="FunFam" id="3.10.390.10:FF:000002">
    <property type="entry name" value="Putative ski oncogene"/>
    <property type="match status" value="1"/>
</dbReference>
<dbReference type="Pfam" id="PF08782">
    <property type="entry name" value="c-SKI_SMAD_bind"/>
    <property type="match status" value="1"/>
</dbReference>
<dbReference type="InterPro" id="IPR023216">
    <property type="entry name" value="Tscrpt_reg_SKI_SnoN"/>
</dbReference>
<dbReference type="SMART" id="SM01046">
    <property type="entry name" value="c-SKI_SMAD_bind"/>
    <property type="match status" value="1"/>
</dbReference>
<dbReference type="GO" id="GO:0030514">
    <property type="term" value="P:negative regulation of BMP signaling pathway"/>
    <property type="evidence" value="ECO:0007669"/>
    <property type="project" value="TreeGrafter"/>
</dbReference>
<feature type="compositionally biased region" description="Polar residues" evidence="4">
    <location>
        <begin position="421"/>
        <end position="432"/>
    </location>
</feature>
<dbReference type="SUPFAM" id="SSF46955">
    <property type="entry name" value="Putative DNA-binding domain"/>
    <property type="match status" value="1"/>
</dbReference>
<evidence type="ECO:0000313" key="7">
    <source>
        <dbReference type="Proteomes" id="UP000557230"/>
    </source>
</evidence>
<dbReference type="GO" id="GO:0000981">
    <property type="term" value="F:DNA-binding transcription factor activity, RNA polymerase II-specific"/>
    <property type="evidence" value="ECO:0007669"/>
    <property type="project" value="TreeGrafter"/>
</dbReference>
<dbReference type="GO" id="GO:0030512">
    <property type="term" value="P:negative regulation of transforming growth factor beta receptor signaling pathway"/>
    <property type="evidence" value="ECO:0007669"/>
    <property type="project" value="TreeGrafter"/>
</dbReference>
<dbReference type="Pfam" id="PF02437">
    <property type="entry name" value="Ski_Sno_DHD"/>
    <property type="match status" value="1"/>
</dbReference>
<dbReference type="CDD" id="cd21083">
    <property type="entry name" value="DHD_Ski"/>
    <property type="match status" value="1"/>
</dbReference>
<evidence type="ECO:0000313" key="6">
    <source>
        <dbReference type="EMBL" id="NXN14419.1"/>
    </source>
</evidence>
<feature type="compositionally biased region" description="Acidic residues" evidence="4">
    <location>
        <begin position="459"/>
        <end position="470"/>
    </location>
</feature>
<dbReference type="InterPro" id="IPR047315">
    <property type="entry name" value="DHD_Ski"/>
</dbReference>
<dbReference type="SUPFAM" id="SSF63763">
    <property type="entry name" value="SAND domain-like"/>
    <property type="match status" value="1"/>
</dbReference>
<dbReference type="InterPro" id="IPR003380">
    <property type="entry name" value="SKI/SNO/DAC"/>
</dbReference>
<feature type="domain" description="c-SKI SMAD4-binding" evidence="5">
    <location>
        <begin position="198"/>
        <end position="293"/>
    </location>
</feature>
<proteinExistence type="inferred from homology"/>
<evidence type="ECO:0000256" key="2">
    <source>
        <dbReference type="ARBA" id="ARBA00022369"/>
    </source>
</evidence>
<comment type="similarity">
    <text evidence="1">Belongs to the SKI family.</text>
</comment>
<protein>
    <recommendedName>
        <fullName evidence="2">Ski oncogene</fullName>
    </recommendedName>
    <alternativeName>
        <fullName evidence="3">Proto-oncogene c-Ski</fullName>
    </alternativeName>
</protein>
<dbReference type="GO" id="GO:0000122">
    <property type="term" value="P:negative regulation of transcription by RNA polymerase II"/>
    <property type="evidence" value="ECO:0007669"/>
    <property type="project" value="TreeGrafter"/>
</dbReference>
<reference evidence="6 7" key="1">
    <citation type="submission" date="2019-09" db="EMBL/GenBank/DDBJ databases">
        <title>Bird 10,000 Genomes (B10K) Project - Family phase.</title>
        <authorList>
            <person name="Zhang G."/>
        </authorList>
    </citation>
    <scope>NUCLEOTIDE SEQUENCE [LARGE SCALE GENOMIC DNA]</scope>
    <source>
        <strain evidence="6">B10K-DU-001-78</strain>
        <tissue evidence="6">Muscle</tissue>
    </source>
</reference>
<organism evidence="6 7">
    <name type="scientific">Indicator maculatus</name>
    <name type="common">spotted honeyguide</name>
    <dbReference type="NCBI Taxonomy" id="545262"/>
    <lineage>
        <taxon>Eukaryota</taxon>
        <taxon>Metazoa</taxon>
        <taxon>Chordata</taxon>
        <taxon>Craniata</taxon>
        <taxon>Vertebrata</taxon>
        <taxon>Euteleostomi</taxon>
        <taxon>Archelosauria</taxon>
        <taxon>Archosauria</taxon>
        <taxon>Dinosauria</taxon>
        <taxon>Saurischia</taxon>
        <taxon>Theropoda</taxon>
        <taxon>Coelurosauria</taxon>
        <taxon>Aves</taxon>
        <taxon>Neognathae</taxon>
        <taxon>Neoaves</taxon>
        <taxon>Telluraves</taxon>
        <taxon>Coraciimorphae</taxon>
        <taxon>Piciformes</taxon>
        <taxon>Indicatoridae</taxon>
        <taxon>Indicator</taxon>
    </lineage>
</organism>
<dbReference type="InterPro" id="IPR037000">
    <property type="entry name" value="Ski_DNA-bd_sf"/>
</dbReference>
<comment type="caution">
    <text evidence="6">The sequence shown here is derived from an EMBL/GenBank/DDBJ whole genome shotgun (WGS) entry which is preliminary data.</text>
</comment>
<evidence type="ECO:0000259" key="5">
    <source>
        <dbReference type="SMART" id="SM01046"/>
    </source>
</evidence>
<dbReference type="OrthoDB" id="3938623at2759"/>
<dbReference type="InterPro" id="IPR010919">
    <property type="entry name" value="SAND-like_dom_sf"/>
</dbReference>
<feature type="compositionally biased region" description="Low complexity" evidence="4">
    <location>
        <begin position="478"/>
        <end position="494"/>
    </location>
</feature>